<evidence type="ECO:0000259" key="14">
    <source>
        <dbReference type="Pfam" id="PF21305"/>
    </source>
</evidence>
<evidence type="ECO:0000256" key="4">
    <source>
        <dbReference type="ARBA" id="ARBA00022452"/>
    </source>
</evidence>
<evidence type="ECO:0000256" key="2">
    <source>
        <dbReference type="ARBA" id="ARBA00006980"/>
    </source>
</evidence>
<dbReference type="AlphaFoldDB" id="A8ZWZ5"/>
<evidence type="ECO:0000256" key="11">
    <source>
        <dbReference type="SAM" id="MobiDB-lite"/>
    </source>
</evidence>
<dbReference type="Pfam" id="PF03958">
    <property type="entry name" value="Secretin_N"/>
    <property type="match status" value="3"/>
</dbReference>
<sequence>MKYGIRQLVSVAVCTGVLLGVYPLAAEEPAPGPALLQRIRERRDLPVKRPQPVRKTLVDQVSDAPSLPEGLPTAADDGENLVSVDFNDVDLAVFIKFISEVTGKNFVLDQNVRTKVTVISPSKIPVEEAYRVFESVLEVYGFATVEAGDIIKVVKAGDARSKSIETGLVKEGRAPDDKLVTQIIPLRYADANEIKGLFTPLVSKDSVLLAYPSTNMLILTDAYSNIQRLMRILDAIDVTGIGRQVSVIPLEYADASKMVSILEVVFREAVDRGGPPQRGGTEPTDKIRLVADDRANVVIMLASESETVKIRKLITLLDKKVQQGKERIHVYYLKNADAEELAKVLQMLPEKQGDATAEGKKLAPVLSKAINITADASTNSLIIMAERDDYLVLKEIIEKLDIPRSMVYIECLIAEVNINKDFELGAEWLVGGKGSYDDKDGGYAVGFGGGSDTGYANVARMAMGGLPSGFSVGAMAESIVVGGIEYPNLAAVVRAFKKDKDVQILSTPQIMTTDNQEATITVGKNIPYLTKIGTTSSEETYSNYEYKDVGISLKIKPQINENRLIRLDIEQELTKLDQLTTVSLDRPATLKRGITTNVIVHDEHTIVIGGLIDDSMSRVEYKVPCLGDIPFLGWLFKGLSRSSEKTNLLVFLTPHVIKTAREADNIYQQKQGDLDAVRGGSFSLYPDAREDASAIDVTPVSSSDTTPADDAHQENEGEDMTAAGVVVTEGDGVDRPEPMPEKAVAAPAASEADAAEAKPVPETAPPVTGGTEADGETSPSVEAQPDGDLPVPLSPEAGS</sequence>
<evidence type="ECO:0000259" key="12">
    <source>
        <dbReference type="Pfam" id="PF00263"/>
    </source>
</evidence>
<dbReference type="KEGG" id="dol:Dole_1041"/>
<evidence type="ECO:0000256" key="9">
    <source>
        <dbReference type="ARBA" id="ARBA00023237"/>
    </source>
</evidence>
<keyword evidence="8" id="KW-0472">Membrane</keyword>
<keyword evidence="5" id="KW-0812">Transmembrane</keyword>
<reference evidence="15 16" key="1">
    <citation type="submission" date="2007-10" db="EMBL/GenBank/DDBJ databases">
        <title>Complete sequence of Desulfococcus oleovorans Hxd3.</title>
        <authorList>
            <consortium name="US DOE Joint Genome Institute"/>
            <person name="Copeland A."/>
            <person name="Lucas S."/>
            <person name="Lapidus A."/>
            <person name="Barry K."/>
            <person name="Glavina del Rio T."/>
            <person name="Dalin E."/>
            <person name="Tice H."/>
            <person name="Pitluck S."/>
            <person name="Kiss H."/>
            <person name="Brettin T."/>
            <person name="Bruce D."/>
            <person name="Detter J.C."/>
            <person name="Han C."/>
            <person name="Schmutz J."/>
            <person name="Larimer F."/>
            <person name="Land M."/>
            <person name="Hauser L."/>
            <person name="Kyrpides N."/>
            <person name="Kim E."/>
            <person name="Wawrik B."/>
            <person name="Richardson P."/>
        </authorList>
    </citation>
    <scope>NUCLEOTIDE SEQUENCE [LARGE SCALE GENOMIC DNA]</scope>
    <source>
        <strain evidence="16">DSM 6200 / JCM 39069 / Hxd3</strain>
    </source>
</reference>
<accession>A8ZWZ5</accession>
<dbReference type="HOGENOM" id="CLU_006756_1_0_7"/>
<dbReference type="Pfam" id="PF21305">
    <property type="entry name" value="type_II_gspD_N0"/>
    <property type="match status" value="1"/>
</dbReference>
<dbReference type="PANTHER" id="PTHR30332">
    <property type="entry name" value="PROBABLE GENERAL SECRETION PATHWAY PROTEIN D"/>
    <property type="match status" value="1"/>
</dbReference>
<evidence type="ECO:0000259" key="13">
    <source>
        <dbReference type="Pfam" id="PF03958"/>
    </source>
</evidence>
<dbReference type="Proteomes" id="UP000008561">
    <property type="component" value="Chromosome"/>
</dbReference>
<evidence type="ECO:0000256" key="10">
    <source>
        <dbReference type="RuleBase" id="RU004004"/>
    </source>
</evidence>
<dbReference type="InterPro" id="IPR001775">
    <property type="entry name" value="GspD/PilQ"/>
</dbReference>
<keyword evidence="16" id="KW-1185">Reference proteome</keyword>
<dbReference type="GO" id="GO:0015628">
    <property type="term" value="P:protein secretion by the type II secretion system"/>
    <property type="evidence" value="ECO:0007669"/>
    <property type="project" value="InterPro"/>
</dbReference>
<dbReference type="eggNOG" id="COG1450">
    <property type="taxonomic scope" value="Bacteria"/>
</dbReference>
<dbReference type="InterPro" id="IPR050810">
    <property type="entry name" value="Bact_Secretion_Sys_Channel"/>
</dbReference>
<dbReference type="PANTHER" id="PTHR30332:SF24">
    <property type="entry name" value="SECRETIN GSPD-RELATED"/>
    <property type="match status" value="1"/>
</dbReference>
<dbReference type="Gene3D" id="3.30.1370.120">
    <property type="match status" value="3"/>
</dbReference>
<dbReference type="NCBIfam" id="TIGR02517">
    <property type="entry name" value="type_II_gspD"/>
    <property type="match status" value="1"/>
</dbReference>
<dbReference type="EMBL" id="CP000859">
    <property type="protein sequence ID" value="ABW66851.1"/>
    <property type="molecule type" value="Genomic_DNA"/>
</dbReference>
<dbReference type="GO" id="GO:0009279">
    <property type="term" value="C:cell outer membrane"/>
    <property type="evidence" value="ECO:0007669"/>
    <property type="project" value="UniProtKB-SubCell"/>
</dbReference>
<gene>
    <name evidence="15" type="ordered locus">Dole_1041</name>
</gene>
<evidence type="ECO:0000256" key="3">
    <source>
        <dbReference type="ARBA" id="ARBA00022448"/>
    </source>
</evidence>
<proteinExistence type="inferred from homology"/>
<dbReference type="InterPro" id="IPR038591">
    <property type="entry name" value="NolW-like_sf"/>
</dbReference>
<dbReference type="InterPro" id="IPR049371">
    <property type="entry name" value="GspD-like_N0"/>
</dbReference>
<feature type="region of interest" description="Disordered" evidence="11">
    <location>
        <begin position="690"/>
        <end position="799"/>
    </location>
</feature>
<keyword evidence="6" id="KW-0732">Signal</keyword>
<keyword evidence="7" id="KW-0653">Protein transport</keyword>
<feature type="domain" description="NolW-like" evidence="13">
    <location>
        <begin position="329"/>
        <end position="405"/>
    </location>
</feature>
<evidence type="ECO:0000256" key="8">
    <source>
        <dbReference type="ARBA" id="ARBA00023136"/>
    </source>
</evidence>
<keyword evidence="9" id="KW-0998">Cell outer membrane</keyword>
<dbReference type="eggNOG" id="COG4796">
    <property type="taxonomic scope" value="Bacteria"/>
</dbReference>
<dbReference type="STRING" id="96561.Dole_1041"/>
<name>A8ZWZ5_DESOH</name>
<feature type="domain" description="NolW-like" evidence="13">
    <location>
        <begin position="181"/>
        <end position="238"/>
    </location>
</feature>
<dbReference type="InterPro" id="IPR005644">
    <property type="entry name" value="NolW-like"/>
</dbReference>
<evidence type="ECO:0000256" key="1">
    <source>
        <dbReference type="ARBA" id="ARBA00004442"/>
    </source>
</evidence>
<organism evidence="15 16">
    <name type="scientific">Desulfosudis oleivorans (strain DSM 6200 / JCM 39069 / Hxd3)</name>
    <name type="common">Desulfococcus oleovorans</name>
    <dbReference type="NCBI Taxonomy" id="96561"/>
    <lineage>
        <taxon>Bacteria</taxon>
        <taxon>Pseudomonadati</taxon>
        <taxon>Thermodesulfobacteriota</taxon>
        <taxon>Desulfobacteria</taxon>
        <taxon>Desulfobacterales</taxon>
        <taxon>Desulfosudaceae</taxon>
        <taxon>Desulfosudis</taxon>
    </lineage>
</organism>
<dbReference type="RefSeq" id="WP_012174469.1">
    <property type="nucleotide sequence ID" value="NC_009943.1"/>
</dbReference>
<dbReference type="PRINTS" id="PR00811">
    <property type="entry name" value="BCTERIALGSPD"/>
</dbReference>
<feature type="domain" description="Type II/III secretion system secretin-like" evidence="12">
    <location>
        <begin position="496"/>
        <end position="658"/>
    </location>
</feature>
<dbReference type="GO" id="GO:0015627">
    <property type="term" value="C:type II protein secretion system complex"/>
    <property type="evidence" value="ECO:0007669"/>
    <property type="project" value="InterPro"/>
</dbReference>
<keyword evidence="4" id="KW-1134">Transmembrane beta strand</keyword>
<keyword evidence="3 10" id="KW-0813">Transport</keyword>
<protein>
    <submittedName>
        <fullName evidence="15">General secretion pathway protein D</fullName>
    </submittedName>
</protein>
<dbReference type="InterPro" id="IPR013356">
    <property type="entry name" value="T2SS_GspD"/>
</dbReference>
<feature type="domain" description="GspD-like N0" evidence="14">
    <location>
        <begin position="84"/>
        <end position="153"/>
    </location>
</feature>
<evidence type="ECO:0000256" key="6">
    <source>
        <dbReference type="ARBA" id="ARBA00022729"/>
    </source>
</evidence>
<evidence type="ECO:0000313" key="16">
    <source>
        <dbReference type="Proteomes" id="UP000008561"/>
    </source>
</evidence>
<evidence type="ECO:0000256" key="5">
    <source>
        <dbReference type="ARBA" id="ARBA00022692"/>
    </source>
</evidence>
<evidence type="ECO:0000313" key="15">
    <source>
        <dbReference type="EMBL" id="ABW66851.1"/>
    </source>
</evidence>
<comment type="similarity">
    <text evidence="2">Belongs to the bacterial secretin family. GSP D subfamily.</text>
</comment>
<feature type="domain" description="NolW-like" evidence="13">
    <location>
        <begin position="245"/>
        <end position="323"/>
    </location>
</feature>
<dbReference type="Pfam" id="PF00263">
    <property type="entry name" value="Secretin"/>
    <property type="match status" value="1"/>
</dbReference>
<comment type="subcellular location">
    <subcellularLocation>
        <location evidence="1 10">Cell outer membrane</location>
    </subcellularLocation>
</comment>
<dbReference type="InterPro" id="IPR004846">
    <property type="entry name" value="T2SS/T3SS_dom"/>
</dbReference>
<feature type="compositionally biased region" description="Low complexity" evidence="11">
    <location>
        <begin position="741"/>
        <end position="752"/>
    </location>
</feature>
<evidence type="ECO:0000256" key="7">
    <source>
        <dbReference type="ARBA" id="ARBA00022927"/>
    </source>
</evidence>